<keyword evidence="3" id="KW-1185">Reference proteome</keyword>
<protein>
    <submittedName>
        <fullName evidence="2">Uncharacterized protein</fullName>
    </submittedName>
</protein>
<feature type="compositionally biased region" description="Polar residues" evidence="1">
    <location>
        <begin position="45"/>
        <end position="55"/>
    </location>
</feature>
<name>A0AAV4TU34_CAEEX</name>
<sequence length="95" mass="10767">MTTLQPQMKIALVPDENKIIQNNKSKRNSNSISASNSCDLEKPSRTNFKQIQVTNNKDEDVNDNRIQSVVRPNENNSPLIVELETAHHSHESQTI</sequence>
<dbReference type="Proteomes" id="UP001054945">
    <property type="component" value="Unassembled WGS sequence"/>
</dbReference>
<evidence type="ECO:0000313" key="3">
    <source>
        <dbReference type="Proteomes" id="UP001054945"/>
    </source>
</evidence>
<feature type="compositionally biased region" description="Low complexity" evidence="1">
    <location>
        <begin position="20"/>
        <end position="37"/>
    </location>
</feature>
<feature type="compositionally biased region" description="Basic and acidic residues" evidence="1">
    <location>
        <begin position="84"/>
        <end position="95"/>
    </location>
</feature>
<reference evidence="2 3" key="1">
    <citation type="submission" date="2021-06" db="EMBL/GenBank/DDBJ databases">
        <title>Caerostris extrusa draft genome.</title>
        <authorList>
            <person name="Kono N."/>
            <person name="Arakawa K."/>
        </authorList>
    </citation>
    <scope>NUCLEOTIDE SEQUENCE [LARGE SCALE GENOMIC DNA]</scope>
</reference>
<comment type="caution">
    <text evidence="2">The sequence shown here is derived from an EMBL/GenBank/DDBJ whole genome shotgun (WGS) entry which is preliminary data.</text>
</comment>
<accession>A0AAV4TU34</accession>
<dbReference type="EMBL" id="BPLR01011717">
    <property type="protein sequence ID" value="GIY48482.1"/>
    <property type="molecule type" value="Genomic_DNA"/>
</dbReference>
<evidence type="ECO:0000313" key="2">
    <source>
        <dbReference type="EMBL" id="GIY48482.1"/>
    </source>
</evidence>
<organism evidence="2 3">
    <name type="scientific">Caerostris extrusa</name>
    <name type="common">Bark spider</name>
    <name type="synonym">Caerostris bankana</name>
    <dbReference type="NCBI Taxonomy" id="172846"/>
    <lineage>
        <taxon>Eukaryota</taxon>
        <taxon>Metazoa</taxon>
        <taxon>Ecdysozoa</taxon>
        <taxon>Arthropoda</taxon>
        <taxon>Chelicerata</taxon>
        <taxon>Arachnida</taxon>
        <taxon>Araneae</taxon>
        <taxon>Araneomorphae</taxon>
        <taxon>Entelegynae</taxon>
        <taxon>Araneoidea</taxon>
        <taxon>Araneidae</taxon>
        <taxon>Caerostris</taxon>
    </lineage>
</organism>
<gene>
    <name evidence="2" type="ORF">CEXT_342651</name>
</gene>
<evidence type="ECO:0000256" key="1">
    <source>
        <dbReference type="SAM" id="MobiDB-lite"/>
    </source>
</evidence>
<dbReference type="AlphaFoldDB" id="A0AAV4TU34"/>
<proteinExistence type="predicted"/>
<feature type="region of interest" description="Disordered" evidence="1">
    <location>
        <begin position="20"/>
        <end position="95"/>
    </location>
</feature>